<feature type="transmembrane region" description="Helical" evidence="1">
    <location>
        <begin position="76"/>
        <end position="94"/>
    </location>
</feature>
<evidence type="ECO:0000313" key="3">
    <source>
        <dbReference type="EMBL" id="QBI03014.1"/>
    </source>
</evidence>
<dbReference type="Proteomes" id="UP000628442">
    <property type="component" value="Unassembled WGS sequence"/>
</dbReference>
<feature type="transmembrane region" description="Helical" evidence="1">
    <location>
        <begin position="52"/>
        <end position="71"/>
    </location>
</feature>
<feature type="transmembrane region" description="Helical" evidence="1">
    <location>
        <begin position="194"/>
        <end position="214"/>
    </location>
</feature>
<dbReference type="EMBL" id="BMWV01000012">
    <property type="protein sequence ID" value="GGY58267.1"/>
    <property type="molecule type" value="Genomic_DNA"/>
</dbReference>
<keyword evidence="4" id="KW-1185">Reference proteome</keyword>
<dbReference type="AlphaFoldDB" id="A0A411X231"/>
<keyword evidence="1" id="KW-1133">Transmembrane helix</keyword>
<reference evidence="3 4" key="2">
    <citation type="submission" date="2019-02" db="EMBL/GenBank/DDBJ databases">
        <title>Draft Genome Sequences of Six Type Strains of the Genus Massilia.</title>
        <authorList>
            <person name="Miess H."/>
            <person name="Frediansyhah A."/>
            <person name="Gross H."/>
        </authorList>
    </citation>
    <scope>NUCLEOTIDE SEQUENCE [LARGE SCALE GENOMIC DNA]</scope>
    <source>
        <strain evidence="3 4">DSM 17472</strain>
    </source>
</reference>
<dbReference type="Proteomes" id="UP000292307">
    <property type="component" value="Chromosome"/>
</dbReference>
<dbReference type="OrthoDB" id="8579677at2"/>
<dbReference type="EMBL" id="CP036401">
    <property type="protein sequence ID" value="QBI03014.1"/>
    <property type="molecule type" value="Genomic_DNA"/>
</dbReference>
<protein>
    <submittedName>
        <fullName evidence="2">Capsular polysaccharide biosynthesis protein</fullName>
    </submittedName>
</protein>
<feature type="transmembrane region" description="Helical" evidence="1">
    <location>
        <begin position="137"/>
        <end position="154"/>
    </location>
</feature>
<feature type="transmembrane region" description="Helical" evidence="1">
    <location>
        <begin position="160"/>
        <end position="182"/>
    </location>
</feature>
<feature type="transmembrane region" description="Helical" evidence="1">
    <location>
        <begin position="265"/>
        <end position="292"/>
    </location>
</feature>
<dbReference type="RefSeq" id="WP_131147122.1">
    <property type="nucleotide sequence ID" value="NZ_BMWV01000012.1"/>
</dbReference>
<feature type="transmembrane region" description="Helical" evidence="1">
    <location>
        <begin position="304"/>
        <end position="328"/>
    </location>
</feature>
<gene>
    <name evidence="3" type="ORF">EYF70_20850</name>
    <name evidence="2" type="ORF">GCM10007387_45960</name>
</gene>
<accession>A0A411X231</accession>
<evidence type="ECO:0000256" key="1">
    <source>
        <dbReference type="SAM" id="Phobius"/>
    </source>
</evidence>
<reference evidence="2" key="1">
    <citation type="journal article" date="2014" name="Int. J. Syst. Evol. Microbiol.">
        <title>Complete genome sequence of Corynebacterium casei LMG S-19264T (=DSM 44701T), isolated from a smear-ripened cheese.</title>
        <authorList>
            <consortium name="US DOE Joint Genome Institute (JGI-PGF)"/>
            <person name="Walter F."/>
            <person name="Albersmeier A."/>
            <person name="Kalinowski J."/>
            <person name="Ruckert C."/>
        </authorList>
    </citation>
    <scope>NUCLEOTIDE SEQUENCE</scope>
    <source>
        <strain evidence="2">KCTC 12343</strain>
    </source>
</reference>
<evidence type="ECO:0000313" key="4">
    <source>
        <dbReference type="Proteomes" id="UP000292307"/>
    </source>
</evidence>
<proteinExistence type="predicted"/>
<reference evidence="2" key="3">
    <citation type="submission" date="2022-12" db="EMBL/GenBank/DDBJ databases">
        <authorList>
            <person name="Sun Q."/>
            <person name="Kim S."/>
        </authorList>
    </citation>
    <scope>NUCLEOTIDE SEQUENCE</scope>
    <source>
        <strain evidence="2">KCTC 12343</strain>
    </source>
</reference>
<keyword evidence="1" id="KW-0472">Membrane</keyword>
<feature type="transmembrane region" description="Helical" evidence="1">
    <location>
        <begin position="100"/>
        <end position="117"/>
    </location>
</feature>
<feature type="transmembrane region" description="Helical" evidence="1">
    <location>
        <begin position="488"/>
        <end position="505"/>
    </location>
</feature>
<feature type="transmembrane region" description="Helical" evidence="1">
    <location>
        <begin position="234"/>
        <end position="253"/>
    </location>
</feature>
<evidence type="ECO:0000313" key="5">
    <source>
        <dbReference type="Proteomes" id="UP000628442"/>
    </source>
</evidence>
<name>A0A411X231_9BURK</name>
<feature type="transmembrane region" description="Helical" evidence="1">
    <location>
        <begin position="21"/>
        <end position="46"/>
    </location>
</feature>
<evidence type="ECO:0000313" key="2">
    <source>
        <dbReference type="EMBL" id="GGY58267.1"/>
    </source>
</evidence>
<feature type="transmembrane region" description="Helical" evidence="1">
    <location>
        <begin position="419"/>
        <end position="442"/>
    </location>
</feature>
<sequence length="527" mass="57725">MKLATYLGRLRRKPKAQAQQRLIAHKGVPVALIAVFLIIAVLIGMVGGLGSLPLLMIIGGGTIATLLFFLVDAYGLLLSLFLMTFVIQGSLLYFFRLRSATWVAVGMAMLFFLSILMRRTLSNKQGMPRPSSSGQGVALATVMFLLCFVVSIVLNRPAALQIVSGIKSHLPMFSVLLAFYWFSWGEQKVERIWNMLLIVAVLQLPVVLYQHLFIATARTYDAIVGTFGGSQLGGGNSSIMVLFAITMMTYAIARWNVGLMTAKRMVLIAFVSIAVILLGEVKATFLWVPFALFWVLRKRIMRNIFAMVGYIVIIGAFMAATYSVYAMLYWGKAAEKGTTISEKFEARGGYFFDPDNIDYRTGEVGRGASLAIWAQDPQASVARRLLGYGPAASKNGAFGPGTIAKRYAPLNVDATTVSVLLWEVGIIGAAAFGFMIVGGAWLSHRATKATNLTAQQSAILETCTPMLIILTSTLLYNRSVVEEPTAQLLLMFTLASVVQIARFGSLEWKRRPLLKTSRSRSVNMVSV</sequence>
<organism evidence="2 5">
    <name type="scientific">Pseudoduganella albidiflava</name>
    <dbReference type="NCBI Taxonomy" id="321983"/>
    <lineage>
        <taxon>Bacteria</taxon>
        <taxon>Pseudomonadati</taxon>
        <taxon>Pseudomonadota</taxon>
        <taxon>Betaproteobacteria</taxon>
        <taxon>Burkholderiales</taxon>
        <taxon>Oxalobacteraceae</taxon>
        <taxon>Telluria group</taxon>
        <taxon>Pseudoduganella</taxon>
    </lineage>
</organism>
<keyword evidence="1" id="KW-0812">Transmembrane</keyword>